<feature type="transmembrane region" description="Helical" evidence="13">
    <location>
        <begin position="452"/>
        <end position="472"/>
    </location>
</feature>
<keyword evidence="12" id="KW-0479">Metal-binding</keyword>
<evidence type="ECO:0000256" key="5">
    <source>
        <dbReference type="ARBA" id="ARBA00014268"/>
    </source>
</evidence>
<evidence type="ECO:0000256" key="6">
    <source>
        <dbReference type="ARBA" id="ARBA00022448"/>
    </source>
</evidence>
<evidence type="ECO:0000256" key="8">
    <source>
        <dbReference type="ARBA" id="ARBA00022692"/>
    </source>
</evidence>
<evidence type="ECO:0000256" key="4">
    <source>
        <dbReference type="ARBA" id="ARBA00010883"/>
    </source>
</evidence>
<dbReference type="GO" id="GO:0006623">
    <property type="term" value="P:protein targeting to vacuole"/>
    <property type="evidence" value="ECO:0007669"/>
    <property type="project" value="TreeGrafter"/>
</dbReference>
<dbReference type="PANTHER" id="PTHR47554:SF1">
    <property type="entry name" value="SORTING NEXIN MVP1"/>
    <property type="match status" value="1"/>
</dbReference>
<feature type="transmembrane region" description="Helical" evidence="13">
    <location>
        <begin position="357"/>
        <end position="379"/>
    </location>
</feature>
<dbReference type="GO" id="GO:0042147">
    <property type="term" value="P:retrograde transport, endosome to Golgi"/>
    <property type="evidence" value="ECO:0007669"/>
    <property type="project" value="InterPro"/>
</dbReference>
<evidence type="ECO:0000256" key="1">
    <source>
        <dbReference type="ARBA" id="ARBA00004141"/>
    </source>
</evidence>
<evidence type="ECO:0000313" key="15">
    <source>
        <dbReference type="EMBL" id="KAF5387312.1"/>
    </source>
</evidence>
<feature type="domain" description="PX" evidence="14">
    <location>
        <begin position="744"/>
        <end position="850"/>
    </location>
</feature>
<dbReference type="InterPro" id="IPR011992">
    <property type="entry name" value="EF-hand-dom_pair"/>
</dbReference>
<keyword evidence="6" id="KW-0813">Transport</keyword>
<comment type="caution">
    <text evidence="15">The sequence shown here is derived from an EMBL/GenBank/DDBJ whole genome shotgun (WGS) entry which is preliminary data.</text>
</comment>
<feature type="transmembrane region" description="Helical" evidence="13">
    <location>
        <begin position="391"/>
        <end position="412"/>
    </location>
</feature>
<dbReference type="InterPro" id="IPR001683">
    <property type="entry name" value="PX_dom"/>
</dbReference>
<proteinExistence type="inferred from homology"/>
<keyword evidence="9" id="KW-0653">Protein transport</keyword>
<reference evidence="15 16" key="1">
    <citation type="journal article" date="2020" name="ISME J.">
        <title>Uncovering the hidden diversity of litter-decomposition mechanisms in mushroom-forming fungi.</title>
        <authorList>
            <person name="Floudas D."/>
            <person name="Bentzer J."/>
            <person name="Ahren D."/>
            <person name="Johansson T."/>
            <person name="Persson P."/>
            <person name="Tunlid A."/>
        </authorList>
    </citation>
    <scope>NUCLEOTIDE SEQUENCE [LARGE SCALE GENOMIC DNA]</scope>
    <source>
        <strain evidence="15 16">CBS 406.79</strain>
    </source>
</reference>
<dbReference type="InterPro" id="IPR045734">
    <property type="entry name" value="Snx8_BAR_dom"/>
</dbReference>
<dbReference type="SUPFAM" id="SSF64268">
    <property type="entry name" value="PX domain"/>
    <property type="match status" value="1"/>
</dbReference>
<evidence type="ECO:0000256" key="3">
    <source>
        <dbReference type="ARBA" id="ARBA00004496"/>
    </source>
</evidence>
<dbReference type="Pfam" id="PF03006">
    <property type="entry name" value="HlyIII"/>
    <property type="match status" value="1"/>
</dbReference>
<dbReference type="SMART" id="SM00312">
    <property type="entry name" value="PX"/>
    <property type="match status" value="1"/>
</dbReference>
<evidence type="ECO:0000256" key="9">
    <source>
        <dbReference type="ARBA" id="ARBA00022927"/>
    </source>
</evidence>
<dbReference type="Gene3D" id="3.30.1520.10">
    <property type="entry name" value="Phox-like domain"/>
    <property type="match status" value="1"/>
</dbReference>
<dbReference type="EMBL" id="JAACJN010000033">
    <property type="protein sequence ID" value="KAF5387312.1"/>
    <property type="molecule type" value="Genomic_DNA"/>
</dbReference>
<dbReference type="OrthoDB" id="10064318at2759"/>
<evidence type="ECO:0000256" key="7">
    <source>
        <dbReference type="ARBA" id="ARBA00022490"/>
    </source>
</evidence>
<dbReference type="GO" id="GO:0046872">
    <property type="term" value="F:metal ion binding"/>
    <property type="evidence" value="ECO:0007669"/>
    <property type="project" value="UniProtKB-KW"/>
</dbReference>
<evidence type="ECO:0000256" key="10">
    <source>
        <dbReference type="ARBA" id="ARBA00022989"/>
    </source>
</evidence>
<dbReference type="GO" id="GO:0005768">
    <property type="term" value="C:endosome"/>
    <property type="evidence" value="ECO:0007669"/>
    <property type="project" value="TreeGrafter"/>
</dbReference>
<dbReference type="PANTHER" id="PTHR47554">
    <property type="entry name" value="SORTING NEXIN MVP1"/>
    <property type="match status" value="1"/>
</dbReference>
<dbReference type="CDD" id="cd07597">
    <property type="entry name" value="BAR_SNX8"/>
    <property type="match status" value="1"/>
</dbReference>
<dbReference type="Pfam" id="PF19566">
    <property type="entry name" value="Snx8_BAR_dom"/>
    <property type="match status" value="1"/>
</dbReference>
<protein>
    <recommendedName>
        <fullName evidence="5">Sorting nexin MVP1</fullName>
    </recommendedName>
</protein>
<accession>A0A8H5HPW0</accession>
<keyword evidence="16" id="KW-1185">Reference proteome</keyword>
<evidence type="ECO:0000259" key="14">
    <source>
        <dbReference type="PROSITE" id="PS50195"/>
    </source>
</evidence>
<dbReference type="AlphaFoldDB" id="A0A8H5HPW0"/>
<evidence type="ECO:0000256" key="11">
    <source>
        <dbReference type="ARBA" id="ARBA00023136"/>
    </source>
</evidence>
<dbReference type="Pfam" id="PF00787">
    <property type="entry name" value="PX"/>
    <property type="match status" value="1"/>
</dbReference>
<keyword evidence="11 13" id="KW-0472">Membrane</keyword>
<evidence type="ECO:0000256" key="2">
    <source>
        <dbReference type="ARBA" id="ARBA00004287"/>
    </source>
</evidence>
<gene>
    <name evidence="15" type="ORF">D9757_005774</name>
</gene>
<feature type="binding site" evidence="12">
    <location>
        <position position="374"/>
    </location>
    <ligand>
        <name>Zn(2+)</name>
        <dbReference type="ChEBI" id="CHEBI:29105"/>
    </ligand>
</feature>
<dbReference type="InterPro" id="IPR036871">
    <property type="entry name" value="PX_dom_sf"/>
</dbReference>
<keyword evidence="7" id="KW-0963">Cytoplasm</keyword>
<organism evidence="15 16">
    <name type="scientific">Collybiopsis confluens</name>
    <dbReference type="NCBI Taxonomy" id="2823264"/>
    <lineage>
        <taxon>Eukaryota</taxon>
        <taxon>Fungi</taxon>
        <taxon>Dikarya</taxon>
        <taxon>Basidiomycota</taxon>
        <taxon>Agaricomycotina</taxon>
        <taxon>Agaricomycetes</taxon>
        <taxon>Agaricomycetidae</taxon>
        <taxon>Agaricales</taxon>
        <taxon>Marasmiineae</taxon>
        <taxon>Omphalotaceae</taxon>
        <taxon>Collybiopsis</taxon>
    </lineage>
</organism>
<dbReference type="GO" id="GO:0032266">
    <property type="term" value="F:phosphatidylinositol-3-phosphate binding"/>
    <property type="evidence" value="ECO:0007669"/>
    <property type="project" value="TreeGrafter"/>
</dbReference>
<dbReference type="Gene3D" id="1.10.238.10">
    <property type="entry name" value="EF-hand"/>
    <property type="match status" value="1"/>
</dbReference>
<dbReference type="InterPro" id="IPR004254">
    <property type="entry name" value="AdipoR/HlyIII-related"/>
</dbReference>
<comment type="subcellular location">
    <subcellularLocation>
        <location evidence="3">Cytoplasm</location>
    </subcellularLocation>
    <subcellularLocation>
        <location evidence="1">Membrane</location>
        <topology evidence="1">Multi-pass membrane protein</topology>
    </subcellularLocation>
    <subcellularLocation>
        <location evidence="2">Membrane</location>
        <topology evidence="2">Peripheral membrane protein</topology>
        <orientation evidence="2">Cytoplasmic side</orientation>
    </subcellularLocation>
</comment>
<keyword evidence="12" id="KW-0862">Zinc</keyword>
<evidence type="ECO:0000256" key="13">
    <source>
        <dbReference type="SAM" id="Phobius"/>
    </source>
</evidence>
<feature type="transmembrane region" description="Helical" evidence="13">
    <location>
        <begin position="418"/>
        <end position="440"/>
    </location>
</feature>
<dbReference type="Proteomes" id="UP000518752">
    <property type="component" value="Unassembled WGS sequence"/>
</dbReference>
<feature type="transmembrane region" description="Helical" evidence="13">
    <location>
        <begin position="478"/>
        <end position="501"/>
    </location>
</feature>
<comment type="similarity">
    <text evidence="4">Belongs to the sorting nexin family.</text>
</comment>
<dbReference type="SUPFAM" id="SSF47473">
    <property type="entry name" value="EF-hand"/>
    <property type="match status" value="1"/>
</dbReference>
<evidence type="ECO:0000256" key="12">
    <source>
        <dbReference type="PIRSR" id="PIRSR604254-1"/>
    </source>
</evidence>
<dbReference type="PROSITE" id="PS50195">
    <property type="entry name" value="PX"/>
    <property type="match status" value="1"/>
</dbReference>
<name>A0A8H5HPW0_9AGAR</name>
<dbReference type="GO" id="GO:0016020">
    <property type="term" value="C:membrane"/>
    <property type="evidence" value="ECO:0007669"/>
    <property type="project" value="UniProtKB-SubCell"/>
</dbReference>
<keyword evidence="10 13" id="KW-1133">Transmembrane helix</keyword>
<evidence type="ECO:0000313" key="16">
    <source>
        <dbReference type="Proteomes" id="UP000518752"/>
    </source>
</evidence>
<sequence length="1191" mass="132882">MSTTTTTITPTTASPADMPHVIRLRRNARRRLSTPAPIQTHRLEFCHPFPPSLEALDLSASSSPTQILASLRFLVLSYLAELEQRLFLLESPYLEKWHAKSALTIEEARQWAQETLEMLESLRNDVCSHLPDIHLSDITVDNFKAHLPEFPDVPSISNMRAHLPDVPSIHDVRSHLPDLPDCISSKLDNVRTKFNDIDFHTPIDYVPILSQKLESLQLHLSSMELPIGLPGSHSMLSDLVDSLLSSELVSDFLQSATPEDDVFERAAREVTRAVKQSFQGVHLITYADLPEPWKNNSFVTQGYRFIPVERWPLIFLSLFAFHNEFLNIHTHLIPGLLWLINCIPFVNPSGIEDIPEALFMAFAIVCLFSSAVWHTMAGCAHCPSMEFCARIDYVGIGWLISASVGTVVHYGFQCFPRLGKIFLAGCFLTGLLGNICPFMSWFNEVRYRGLRIVFFLSLAFFSLAPLAGLAIMHSPKAMASFISPVVPSLVSYIIGLVFYATHIPERFIPEKWSRYLDRVGGDDNPLASSTYDGLDPWSGNPSPTTTPAPQAAATSVFSSVIADATVPSVYSRAFAAVDPANTGETSVNSLSRVLATSSLPAATVDKIVNLVSSKPRVSKLEFFVALALVSLAQSGKDVSIEQVAALSSQNELPEPTLDLDSLQPSLSTFSSPGLIYRQDTAIRSPAPQYSADDPWDTTARFVSAPPNMSGFDASGNRGVATGGLSSGAPSTVTGTGLSKEWWKKQKSVNVTIQGQQGFILNRYTVYQISTDRGPSVIRRYSEFVFLWDCIYRRYPFRLFPALPPKRIGSDEYFLEQRRRGLARCLAYLVNHPVIKDDGVLAAFLTEISFEEWRKHASVTLDEESASKRVERSEEMTIPSDLEDKITTIRRRVIPLIEQWQRICVLAERIIKRREAAAVRIPSPFRRPFTPAHLLHNKFTSSAYRRSLSDSASITSSTVVSISGLSIPSNVSDPSTLNNSMIGSLLGPDSFDVQSDLSRLTNTLRAVIEVGEPCWRGDECELSSGVRAGLQHVVSHCQRHSEVAENRTRVLLDTTLEALKTQRDLYIAVRDLFIRHDRLSLDQVERLKKRVETTSHKLDGIKTTQKDGWQDESDKLVAAIEKDQATIAAQLSRRIFIRACLWHELRVILHNRENALLTVMVQAFGREEQDYTELVLNNWASLSDAVEGMPFE</sequence>
<dbReference type="InterPro" id="IPR028662">
    <property type="entry name" value="SNX8/Mvp1"/>
</dbReference>
<dbReference type="GO" id="GO:0005829">
    <property type="term" value="C:cytosol"/>
    <property type="evidence" value="ECO:0007669"/>
    <property type="project" value="GOC"/>
</dbReference>
<keyword evidence="8 13" id="KW-0812">Transmembrane</keyword>